<protein>
    <recommendedName>
        <fullName evidence="3">Calycin-like protein</fullName>
    </recommendedName>
</protein>
<keyword evidence="2" id="KW-1185">Reference proteome</keyword>
<proteinExistence type="predicted"/>
<sequence>MAAPADITIKDLSGEWTMDKTLSNPTEPILALQGMGWMKRKALNIASITLSIHQYADEKDPKVLHVNIDQTVTGGIPGTTEHRITDWEGRVHEDHVFGKVKGYSRLIRGSKGEDGKFRPNVEIATKTDDEVVKKFLKGEILADGKDTEGFVADENVGEEYGEGEGLFLQSFVENLDSGWTAEQIWGFEVIDGKRYYTRRIVVAKGEKYEKARFVYTFLKRRGE</sequence>
<evidence type="ECO:0000313" key="1">
    <source>
        <dbReference type="EMBL" id="KAE8383565.1"/>
    </source>
</evidence>
<dbReference type="EMBL" id="ML736154">
    <property type="protein sequence ID" value="KAE8383565.1"/>
    <property type="molecule type" value="Genomic_DNA"/>
</dbReference>
<dbReference type="OrthoDB" id="425354at2759"/>
<organism evidence="1 2">
    <name type="scientific">Aspergillus bertholletiae</name>
    <dbReference type="NCBI Taxonomy" id="1226010"/>
    <lineage>
        <taxon>Eukaryota</taxon>
        <taxon>Fungi</taxon>
        <taxon>Dikarya</taxon>
        <taxon>Ascomycota</taxon>
        <taxon>Pezizomycotina</taxon>
        <taxon>Eurotiomycetes</taxon>
        <taxon>Eurotiomycetidae</taxon>
        <taxon>Eurotiales</taxon>
        <taxon>Aspergillaceae</taxon>
        <taxon>Aspergillus</taxon>
        <taxon>Aspergillus subgen. Circumdati</taxon>
    </lineage>
</organism>
<reference evidence="1 2" key="1">
    <citation type="submission" date="2019-04" db="EMBL/GenBank/DDBJ databases">
        <title>Friends and foes A comparative genomics studyof 23 Aspergillus species from section Flavi.</title>
        <authorList>
            <consortium name="DOE Joint Genome Institute"/>
            <person name="Kjaerbolling I."/>
            <person name="Vesth T."/>
            <person name="Frisvad J.C."/>
            <person name="Nybo J.L."/>
            <person name="Theobald S."/>
            <person name="Kildgaard S."/>
            <person name="Isbrandt T."/>
            <person name="Kuo A."/>
            <person name="Sato A."/>
            <person name="Lyhne E.K."/>
            <person name="Kogle M.E."/>
            <person name="Wiebenga A."/>
            <person name="Kun R.S."/>
            <person name="Lubbers R.J."/>
            <person name="Makela M.R."/>
            <person name="Barry K."/>
            <person name="Chovatia M."/>
            <person name="Clum A."/>
            <person name="Daum C."/>
            <person name="Haridas S."/>
            <person name="He G."/>
            <person name="LaButti K."/>
            <person name="Lipzen A."/>
            <person name="Mondo S."/>
            <person name="Riley R."/>
            <person name="Salamov A."/>
            <person name="Simmons B.A."/>
            <person name="Magnuson J.K."/>
            <person name="Henrissat B."/>
            <person name="Mortensen U.H."/>
            <person name="Larsen T.O."/>
            <person name="Devries R.P."/>
            <person name="Grigoriev I.V."/>
            <person name="Machida M."/>
            <person name="Baker S.E."/>
            <person name="Andersen M.R."/>
        </authorList>
    </citation>
    <scope>NUCLEOTIDE SEQUENCE [LARGE SCALE GENOMIC DNA]</scope>
    <source>
        <strain evidence="1 2">IBT 29228</strain>
    </source>
</reference>
<dbReference type="Proteomes" id="UP000326198">
    <property type="component" value="Unassembled WGS sequence"/>
</dbReference>
<dbReference type="PANTHER" id="PTHR38115:SF1">
    <property type="entry name" value="LIPOCALIN-LIKE DOMAIN-CONTAINING PROTEIN"/>
    <property type="match status" value="1"/>
</dbReference>
<accession>A0A5N7BP06</accession>
<evidence type="ECO:0000313" key="2">
    <source>
        <dbReference type="Proteomes" id="UP000326198"/>
    </source>
</evidence>
<dbReference type="InterPro" id="IPR053037">
    <property type="entry name" value="Pericyclase_pydY-like"/>
</dbReference>
<gene>
    <name evidence="1" type="ORF">BDV26DRAFT_251225</name>
</gene>
<dbReference type="PANTHER" id="PTHR38115">
    <property type="entry name" value="LIPOCALIN-LIKE DOMAIN-CONTAINING PROTEIN"/>
    <property type="match status" value="1"/>
</dbReference>
<evidence type="ECO:0008006" key="3">
    <source>
        <dbReference type="Google" id="ProtNLM"/>
    </source>
</evidence>
<dbReference type="AlphaFoldDB" id="A0A5N7BP06"/>
<name>A0A5N7BP06_9EURO</name>